<evidence type="ECO:0000313" key="4">
    <source>
        <dbReference type="EMBL" id="CDR71715.1"/>
    </source>
</evidence>
<reference evidence="4" key="2">
    <citation type="submission" date="2014-06" db="EMBL/GenBank/DDBJ databases">
        <authorList>
            <person name="Aslett M."/>
            <person name="De Silva Nishadi"/>
        </authorList>
    </citation>
    <scope>NUCLEOTIDE SEQUENCE</scope>
    <source>
        <strain evidence="4">Bond</strain>
    </source>
</reference>
<evidence type="ECO:0000256" key="3">
    <source>
        <dbReference type="SAM" id="Phobius"/>
    </source>
</evidence>
<evidence type="ECO:0008006" key="5">
    <source>
        <dbReference type="Google" id="ProtNLM"/>
    </source>
</evidence>
<accession>A0A061BJN7</accession>
<sequence length="1833" mass="204686">MGFLSGVLGAVKNTQTYNVGKNTLQNLVSNEINNHLCSGHEGFKRLFEKLPKEIEKYNREVQESNKRVRNVITTMNKRMETRKNKVSQILTHNAAADTFENVKSAETSVISELAEVIHYVEIFLTDMNSADKNILDLNSNCKTNVNSAKDNIFYESTRLHRLSDKASNDLKDMNKKITDVLTILQMTVNEEISKRVTELVSTLKGLVGEIKRKLELINVLLKKYINTITRWMLRTETHIQSLRKQHVEKVIQLADGGDGSWRKEITIRAEELKNAKKKLEDYIDNDIKPTLTRLVTEALGKVKDMDAALKGDLKRVKDAVQGKVEEIKTAIEVLGRKFTDVDGVAAPTNAYEIMKHFQLNVTTIKDNVGHDNTPGKSNAGSIDFNWDSLKRQLNWDVEGLTGNSGKLKKIVDGIKKYAEGFENGKFITVLTEWVKEIVEEDEGVISSKITNYSLLIKGNGVLNATKNNVRAAIKAKLPERINTGIKAAAVAVQLRNATVHNIGDLFQKFVTQVGSELIGDAGISILGTAAQEIEKSSELGLAGVQSRHRPNLTDAVASIARSIVNNFKRIAAEVKRFATDTQIQNLSTAIEQIEDIGTQFDEEDDTKDDHDIDHGAKINKALKAVKPVIKTLHDSLDQALQVTSASGGLTNDSNAAAVDTAIRGVTEELKKHFPADSDSKVTLDKDATFVEYNGFVNQAPEKLSSLSNPDFDTIKAAGTLPAAIGDIGSTALNITVKNTTDVLETFSKEMTDNLTKLMTKIYETSKDMNEYLNALKDGSVGKELKGIRDKLSDLQSDKLVNAIESADSLIKYADDEKNRLINNLQHYVTCQVDIAKNSLTTAARRNYVTSVKQLLTAFADKVGQELAPLPGEIERDLRIGFKGLMRVMGGVSSVNGEPVAASGGINTGAKSLLEKINEVVQPAKPSASMKDTFTKLSEAFNTYFNPIHTYVNAQINSENASDPQALRDITADNVQLLGTVNSNFNNLLEHLKKDINPPRTYIFDHTYTNLLSTLSTSLHLLSPSLFANPRHPELLDAVRAGLQGFVEEMGRVYVNGYDGHKEKVDMNELLDNKDKLTDNGRNLSKACMTIIMILNNDFLNLLERCSAAKFQTIYASSGKNNNVLGDFLSSCGYKVSKSYNTQEGELKNKSDRAGQAVYMSIMTKKIDNAEKVGSLKKWKEEKNAQYLVTANYNRKVEEITVFDIVDFLYDSLNLYNDVCHLSALTSTKKPCSVYEMLLWLSGLPHHHAYYAMRDVAILEVIETINKVDNKKEGKQDGATDEDTITVTELKTDSVFLEAYPRKVTYESMRTVVTHICSEAYDLLINIAGHGDEFTTYASDFSNNAMKFHYPASREDCLDMLLDILRRVLPTLQFLLNQCKLSTKHGGWKACKYGKDMPSAKLPCKQHPTDEATGQPARQATSQPNTQPKCQPTCEPNCQPTSPLMSYLNDCLPGHLPHQLTKIGCKYECSTCLSTAKKGMPCLTPLGFREFSGSIKTGDDLCEVLSRFFSNDLMWSLFCLSPTPPKTLPEHFDFALSLVNGISAETNAHSVVLQTLQYAFEESIGEQSIMLYAEKSDFVYALKQAYGSPYPEHGQCTDAHLRNLTAYDSCKQKTNRELECAPYLSALCRQSYRHLPKNHCNLYLSWAIYLPWDFWRLLQNLYNDFCNILCADWGCRSCLRGDKCKRGKHGVIDKDTPTATCQCTSMVTCKGVSPTLYQYGFRFENPSSLNHHTYPNKCADFCTQLNKLLNSKYFTDLFDTCDKFLFTIRAPFIWLNVALWLLSFLYLLHIMVIRLDLLHIKSHLHSPSSHRIAAQSLLAAARVNKLGKVFYLQP</sequence>
<keyword evidence="3" id="KW-1133">Transmembrane helix</keyword>
<dbReference type="EMBL" id="LK055134">
    <property type="protein sequence ID" value="CDR71715.1"/>
    <property type="molecule type" value="Genomic_DNA"/>
</dbReference>
<evidence type="ECO:0000256" key="2">
    <source>
        <dbReference type="SAM" id="MobiDB-lite"/>
    </source>
</evidence>
<feature type="transmembrane region" description="Helical" evidence="3">
    <location>
        <begin position="1771"/>
        <end position="1792"/>
    </location>
</feature>
<keyword evidence="3" id="KW-0812">Transmembrane</keyword>
<proteinExistence type="predicted"/>
<dbReference type="KEGG" id="bbig:BBBOND_0003730"/>
<protein>
    <recommendedName>
        <fullName evidence="5">C3H1-type domain-containing protein</fullName>
    </recommendedName>
</protein>
<feature type="region of interest" description="Disordered" evidence="2">
    <location>
        <begin position="1403"/>
        <end position="1431"/>
    </location>
</feature>
<dbReference type="GeneID" id="24561935"/>
<keyword evidence="3" id="KW-0472">Membrane</keyword>
<gene>
    <name evidence="4" type="ORF">BBBOND_0003730</name>
</gene>
<name>A0A061BJN7_BABBI</name>
<reference evidence="4" key="1">
    <citation type="journal article" date="2014" name="Nucleic Acids Res.">
        <title>The evolutionary dynamics of variant antigen genes in Babesia reveal a history of genomic innovation underlying host-parasite interaction.</title>
        <authorList>
            <person name="Jackson A.P."/>
            <person name="Otto T.D."/>
            <person name="Darby A."/>
            <person name="Ramaprasad A."/>
            <person name="Xia D."/>
            <person name="Echaide I.E."/>
            <person name="Farber M."/>
            <person name="Gahlot S."/>
            <person name="Gamble J."/>
            <person name="Gupta D."/>
            <person name="Gupta Y."/>
            <person name="Jackson L."/>
            <person name="Malandrin L."/>
            <person name="Malas T.B."/>
            <person name="Moussa E."/>
            <person name="Nair M."/>
            <person name="Reid AJ."/>
            <person name="Sanders M."/>
            <person name="Sharma J."/>
            <person name="Tracey A."/>
            <person name="Quail M.A."/>
            <person name="Weir W."/>
            <person name="Wastling J.M."/>
            <person name="Hall N."/>
            <person name="Willadsen P."/>
            <person name="Lingelbach K."/>
            <person name="Shiels B."/>
            <person name="Tait A."/>
            <person name="Berriman M."/>
            <person name="Allred D.R."/>
            <person name="Pain A."/>
        </authorList>
    </citation>
    <scope>NUCLEOTIDE SEQUENCE</scope>
    <source>
        <strain evidence="4">Bond</strain>
    </source>
</reference>
<dbReference type="VEuPathDB" id="PiroplasmaDB:BBBOND_0003730"/>
<evidence type="ECO:0000256" key="1">
    <source>
        <dbReference type="SAM" id="Coils"/>
    </source>
</evidence>
<feature type="coiled-coil region" evidence="1">
    <location>
        <begin position="47"/>
        <end position="74"/>
    </location>
</feature>
<keyword evidence="1" id="KW-0175">Coiled coil</keyword>
<feature type="compositionally biased region" description="Polar residues" evidence="2">
    <location>
        <begin position="1415"/>
        <end position="1431"/>
    </location>
</feature>
<organism evidence="4">
    <name type="scientific">Babesia bigemina</name>
    <dbReference type="NCBI Taxonomy" id="5866"/>
    <lineage>
        <taxon>Eukaryota</taxon>
        <taxon>Sar</taxon>
        <taxon>Alveolata</taxon>
        <taxon>Apicomplexa</taxon>
        <taxon>Aconoidasida</taxon>
        <taxon>Piroplasmida</taxon>
        <taxon>Babesiidae</taxon>
        <taxon>Babesia</taxon>
    </lineage>
</organism>
<dbReference type="RefSeq" id="XP_012770661.1">
    <property type="nucleotide sequence ID" value="XM_012915207.1"/>
</dbReference>